<dbReference type="Proteomes" id="UP000653099">
    <property type="component" value="Unassembled WGS sequence"/>
</dbReference>
<dbReference type="OrthoDB" id="9187at2157"/>
<organism evidence="2 3">
    <name type="scientific">Halobellus salinus</name>
    <dbReference type="NCBI Taxonomy" id="931585"/>
    <lineage>
        <taxon>Archaea</taxon>
        <taxon>Methanobacteriati</taxon>
        <taxon>Methanobacteriota</taxon>
        <taxon>Stenosarchaea group</taxon>
        <taxon>Halobacteria</taxon>
        <taxon>Halobacteriales</taxon>
        <taxon>Haloferacaceae</taxon>
        <taxon>Halobellus</taxon>
    </lineage>
</organism>
<evidence type="ECO:0000256" key="1">
    <source>
        <dbReference type="SAM" id="MobiDB-lite"/>
    </source>
</evidence>
<sequence length="79" mass="8894">MSKSVRLSEEFHARIRAHNRDDETMEDTLRRLIGGPSPTESAGILSDETAAGMREAIDATSENAGEKRERLTERLRDDH</sequence>
<dbReference type="RefSeq" id="WP_188786100.1">
    <property type="nucleotide sequence ID" value="NZ_BMOC01000003.1"/>
</dbReference>
<evidence type="ECO:0000313" key="3">
    <source>
        <dbReference type="Proteomes" id="UP000653099"/>
    </source>
</evidence>
<name>A0A830ED77_9EURY</name>
<feature type="compositionally biased region" description="Basic and acidic residues" evidence="1">
    <location>
        <begin position="64"/>
        <end position="79"/>
    </location>
</feature>
<keyword evidence="3" id="KW-1185">Reference proteome</keyword>
<dbReference type="EMBL" id="BMOC01000003">
    <property type="protein sequence ID" value="GGJ00614.1"/>
    <property type="molecule type" value="Genomic_DNA"/>
</dbReference>
<evidence type="ECO:0000313" key="2">
    <source>
        <dbReference type="EMBL" id="GGJ00614.1"/>
    </source>
</evidence>
<gene>
    <name evidence="2" type="ORF">GCM10008995_08020</name>
</gene>
<protein>
    <submittedName>
        <fullName evidence="2">Uncharacterized protein</fullName>
    </submittedName>
</protein>
<reference evidence="2" key="2">
    <citation type="submission" date="2020-09" db="EMBL/GenBank/DDBJ databases">
        <authorList>
            <person name="Sun Q."/>
            <person name="Ohkuma M."/>
        </authorList>
    </citation>
    <scope>NUCLEOTIDE SEQUENCE</scope>
    <source>
        <strain evidence="2">JCM 14359</strain>
    </source>
</reference>
<accession>A0A830ED77</accession>
<proteinExistence type="predicted"/>
<dbReference type="AlphaFoldDB" id="A0A830ED77"/>
<feature type="region of interest" description="Disordered" evidence="1">
    <location>
        <begin position="56"/>
        <end position="79"/>
    </location>
</feature>
<reference evidence="2" key="1">
    <citation type="journal article" date="2014" name="Int. J. Syst. Evol. Microbiol.">
        <title>Complete genome sequence of Corynebacterium casei LMG S-19264T (=DSM 44701T), isolated from a smear-ripened cheese.</title>
        <authorList>
            <consortium name="US DOE Joint Genome Institute (JGI-PGF)"/>
            <person name="Walter F."/>
            <person name="Albersmeier A."/>
            <person name="Kalinowski J."/>
            <person name="Ruckert C."/>
        </authorList>
    </citation>
    <scope>NUCLEOTIDE SEQUENCE</scope>
    <source>
        <strain evidence="2">JCM 14359</strain>
    </source>
</reference>
<comment type="caution">
    <text evidence="2">The sequence shown here is derived from an EMBL/GenBank/DDBJ whole genome shotgun (WGS) entry which is preliminary data.</text>
</comment>